<accession>A0A2K8SYF9</accession>
<dbReference type="AlphaFoldDB" id="A0A2K8SYF9"/>
<dbReference type="RefSeq" id="WP_100900698.1">
    <property type="nucleotide sequence ID" value="NZ_CAWNNC010000001.1"/>
</dbReference>
<dbReference type="InterPro" id="IPR051082">
    <property type="entry name" value="Pentapeptide-BTB/POZ_domain"/>
</dbReference>
<evidence type="ECO:0000313" key="1">
    <source>
        <dbReference type="EMBL" id="AUB39785.1"/>
    </source>
</evidence>
<dbReference type="Proteomes" id="UP000232003">
    <property type="component" value="Chromosome"/>
</dbReference>
<proteinExistence type="predicted"/>
<dbReference type="InterPro" id="IPR001646">
    <property type="entry name" value="5peptide_repeat"/>
</dbReference>
<gene>
    <name evidence="1" type="ORF">COO91_05783</name>
</gene>
<organism evidence="1 2">
    <name type="scientific">Nostoc flagelliforme CCNUN1</name>
    <dbReference type="NCBI Taxonomy" id="2038116"/>
    <lineage>
        <taxon>Bacteria</taxon>
        <taxon>Bacillati</taxon>
        <taxon>Cyanobacteriota</taxon>
        <taxon>Cyanophyceae</taxon>
        <taxon>Nostocales</taxon>
        <taxon>Nostocaceae</taxon>
        <taxon>Nostoc</taxon>
    </lineage>
</organism>
<protein>
    <recommendedName>
        <fullName evidence="3">Pentapeptide repeat</fullName>
    </recommendedName>
</protein>
<dbReference type="Pfam" id="PF00805">
    <property type="entry name" value="Pentapeptide"/>
    <property type="match status" value="2"/>
</dbReference>
<sequence length="247" mass="27091">MLTVIINAFQGIKNILPTNNSQLSKICLRIHAFQIKVSQNQQQLPKERLRIAIEQLGNKTIETSLAVINDLEQIAQNHPQYHWIIMDILTTFVRENAPNMPQEKVTSNLSTKVRVDIQAALTVIARRDINKDPENEQLDLSHTDMRGANLNKANLKQTNLYQANLAEANLTQANLAGAILSAANLEGTNLYLANLEGAILSAASLKGANLFGANLQCASLYLAGLHGAVLNDAIFDGANLREAKFSE</sequence>
<dbReference type="KEGG" id="nfl:COO91_05783"/>
<keyword evidence="2" id="KW-1185">Reference proteome</keyword>
<name>A0A2K8SYF9_9NOSO</name>
<dbReference type="SUPFAM" id="SSF141571">
    <property type="entry name" value="Pentapeptide repeat-like"/>
    <property type="match status" value="1"/>
</dbReference>
<dbReference type="Gene3D" id="2.160.20.80">
    <property type="entry name" value="E3 ubiquitin-protein ligase SopA"/>
    <property type="match status" value="1"/>
</dbReference>
<dbReference type="EMBL" id="CP024785">
    <property type="protein sequence ID" value="AUB39785.1"/>
    <property type="molecule type" value="Genomic_DNA"/>
</dbReference>
<dbReference type="PANTHER" id="PTHR14136">
    <property type="entry name" value="BTB_POZ DOMAIN-CONTAINING PROTEIN KCTD9"/>
    <property type="match status" value="1"/>
</dbReference>
<evidence type="ECO:0000313" key="2">
    <source>
        <dbReference type="Proteomes" id="UP000232003"/>
    </source>
</evidence>
<dbReference type="OrthoDB" id="528527at2"/>
<dbReference type="PANTHER" id="PTHR14136:SF17">
    <property type="entry name" value="BTB_POZ DOMAIN-CONTAINING PROTEIN KCTD9"/>
    <property type="match status" value="1"/>
</dbReference>
<evidence type="ECO:0008006" key="3">
    <source>
        <dbReference type="Google" id="ProtNLM"/>
    </source>
</evidence>
<reference evidence="1 2" key="1">
    <citation type="submission" date="2017-11" db="EMBL/GenBank/DDBJ databases">
        <title>Complete genome of a free-living desiccation-tolerant cyanobacterium and its photosynthetic adaptation to extreme terrestrial habitat.</title>
        <authorList>
            <person name="Shang J."/>
        </authorList>
    </citation>
    <scope>NUCLEOTIDE SEQUENCE [LARGE SCALE GENOMIC DNA]</scope>
    <source>
        <strain evidence="1 2">CCNUN1</strain>
    </source>
</reference>